<feature type="domain" description="Major facilitator superfamily (MFS) profile" evidence="9">
    <location>
        <begin position="45"/>
        <end position="715"/>
    </location>
</feature>
<dbReference type="InterPro" id="IPR011701">
    <property type="entry name" value="MFS"/>
</dbReference>
<dbReference type="InParanoid" id="K3X4W9"/>
<dbReference type="InterPro" id="IPR020846">
    <property type="entry name" value="MFS_dom"/>
</dbReference>
<dbReference type="Pfam" id="PF07690">
    <property type="entry name" value="MFS_1"/>
    <property type="match status" value="1"/>
</dbReference>
<evidence type="ECO:0000256" key="3">
    <source>
        <dbReference type="ARBA" id="ARBA00022692"/>
    </source>
</evidence>
<reference evidence="10" key="3">
    <citation type="submission" date="2015-02" db="UniProtKB">
        <authorList>
            <consortium name="EnsemblProtists"/>
        </authorList>
    </citation>
    <scope>IDENTIFICATION</scope>
    <source>
        <strain evidence="10">DAOM BR144</strain>
    </source>
</reference>
<feature type="transmembrane region" description="Helical" evidence="8">
    <location>
        <begin position="538"/>
        <end position="558"/>
    </location>
</feature>
<dbReference type="GO" id="GO:0016020">
    <property type="term" value="C:membrane"/>
    <property type="evidence" value="ECO:0007669"/>
    <property type="project" value="UniProtKB-SubCell"/>
</dbReference>
<feature type="transmembrane region" description="Helical" evidence="8">
    <location>
        <begin position="174"/>
        <end position="192"/>
    </location>
</feature>
<dbReference type="HOGENOM" id="CLU_025478_0_0_1"/>
<feature type="transmembrane region" description="Helical" evidence="8">
    <location>
        <begin position="44"/>
        <end position="63"/>
    </location>
</feature>
<dbReference type="PANTHER" id="PTHR23505">
    <property type="entry name" value="SPINSTER"/>
    <property type="match status" value="1"/>
</dbReference>
<feature type="transmembrane region" description="Helical" evidence="8">
    <location>
        <begin position="83"/>
        <end position="103"/>
    </location>
</feature>
<dbReference type="PROSITE" id="PS50850">
    <property type="entry name" value="MFS"/>
    <property type="match status" value="1"/>
</dbReference>
<accession>K3X4W9</accession>
<dbReference type="eggNOG" id="ENOG502QWIG">
    <property type="taxonomic scope" value="Eukaryota"/>
</dbReference>
<dbReference type="GO" id="GO:0022857">
    <property type="term" value="F:transmembrane transporter activity"/>
    <property type="evidence" value="ECO:0007669"/>
    <property type="project" value="InterPro"/>
</dbReference>
<dbReference type="Proteomes" id="UP000019132">
    <property type="component" value="Unassembled WGS sequence"/>
</dbReference>
<feature type="transmembrane region" description="Helical" evidence="8">
    <location>
        <begin position="645"/>
        <end position="668"/>
    </location>
</feature>
<proteinExistence type="inferred from homology"/>
<evidence type="ECO:0000256" key="8">
    <source>
        <dbReference type="SAM" id="Phobius"/>
    </source>
</evidence>
<dbReference type="EnsemblProtists" id="PYU1_T012268">
    <property type="protein sequence ID" value="PYU1_T012268"/>
    <property type="gene ID" value="PYU1_G012242"/>
</dbReference>
<feature type="transmembrane region" description="Helical" evidence="8">
    <location>
        <begin position="212"/>
        <end position="231"/>
    </location>
</feature>
<keyword evidence="11" id="KW-1185">Reference proteome</keyword>
<evidence type="ECO:0000256" key="1">
    <source>
        <dbReference type="ARBA" id="ARBA00004141"/>
    </source>
</evidence>
<feature type="transmembrane region" description="Helical" evidence="8">
    <location>
        <begin position="115"/>
        <end position="135"/>
    </location>
</feature>
<evidence type="ECO:0000256" key="5">
    <source>
        <dbReference type="ARBA" id="ARBA00023136"/>
    </source>
</evidence>
<dbReference type="STRING" id="431595.K3X4W9"/>
<keyword evidence="3 8" id="KW-0812">Transmembrane</keyword>
<keyword evidence="5 8" id="KW-0472">Membrane</keyword>
<comment type="similarity">
    <text evidence="6">Belongs to the major facilitator superfamily. Spinster (TC 2.A.1.49) family.</text>
</comment>
<feature type="transmembrane region" description="Helical" evidence="8">
    <location>
        <begin position="141"/>
        <end position="162"/>
    </location>
</feature>
<feature type="transmembrane region" description="Helical" evidence="8">
    <location>
        <begin position="579"/>
        <end position="599"/>
    </location>
</feature>
<reference evidence="11" key="1">
    <citation type="journal article" date="2010" name="Genome Biol.">
        <title>Genome sequence of the necrotrophic plant pathogen Pythium ultimum reveals original pathogenicity mechanisms and effector repertoire.</title>
        <authorList>
            <person name="Levesque C.A."/>
            <person name="Brouwer H."/>
            <person name="Cano L."/>
            <person name="Hamilton J.P."/>
            <person name="Holt C."/>
            <person name="Huitema E."/>
            <person name="Raffaele S."/>
            <person name="Robideau G.P."/>
            <person name="Thines M."/>
            <person name="Win J."/>
            <person name="Zerillo M.M."/>
            <person name="Beakes G.W."/>
            <person name="Boore J.L."/>
            <person name="Busam D."/>
            <person name="Dumas B."/>
            <person name="Ferriera S."/>
            <person name="Fuerstenberg S.I."/>
            <person name="Gachon C.M."/>
            <person name="Gaulin E."/>
            <person name="Govers F."/>
            <person name="Grenville-Briggs L."/>
            <person name="Horner N."/>
            <person name="Hostetler J."/>
            <person name="Jiang R.H."/>
            <person name="Johnson J."/>
            <person name="Krajaejun T."/>
            <person name="Lin H."/>
            <person name="Meijer H.J."/>
            <person name="Moore B."/>
            <person name="Morris P."/>
            <person name="Phuntmart V."/>
            <person name="Puiu D."/>
            <person name="Shetty J."/>
            <person name="Stajich J.E."/>
            <person name="Tripathy S."/>
            <person name="Wawra S."/>
            <person name="van West P."/>
            <person name="Whitty B.R."/>
            <person name="Coutinho P.M."/>
            <person name="Henrissat B."/>
            <person name="Martin F."/>
            <person name="Thomas P.D."/>
            <person name="Tyler B.M."/>
            <person name="De Vries R.P."/>
            <person name="Kamoun S."/>
            <person name="Yandell M."/>
            <person name="Tisserat N."/>
            <person name="Buell C.R."/>
        </authorList>
    </citation>
    <scope>NUCLEOTIDE SEQUENCE</scope>
    <source>
        <strain evidence="11">DAOM:BR144</strain>
    </source>
</reference>
<feature type="compositionally biased region" description="Polar residues" evidence="7">
    <location>
        <begin position="245"/>
        <end position="265"/>
    </location>
</feature>
<dbReference type="VEuPathDB" id="FungiDB:PYU1_G012242"/>
<dbReference type="InterPro" id="IPR044770">
    <property type="entry name" value="MFS_spinster-like"/>
</dbReference>
<feature type="region of interest" description="Disordered" evidence="7">
    <location>
        <begin position="241"/>
        <end position="269"/>
    </location>
</feature>
<comment type="subcellular location">
    <subcellularLocation>
        <location evidence="1">Membrane</location>
        <topology evidence="1">Multi-pass membrane protein</topology>
    </subcellularLocation>
</comment>
<feature type="transmembrane region" description="Helical" evidence="8">
    <location>
        <begin position="688"/>
        <end position="711"/>
    </location>
</feature>
<dbReference type="EMBL" id="GL376601">
    <property type="status" value="NOT_ANNOTATED_CDS"/>
    <property type="molecule type" value="Genomic_DNA"/>
</dbReference>
<dbReference type="OMA" id="VAGWMSY"/>
<evidence type="ECO:0000313" key="10">
    <source>
        <dbReference type="EnsemblProtists" id="PYU1_T012268"/>
    </source>
</evidence>
<keyword evidence="2" id="KW-0813">Transport</keyword>
<reference evidence="11" key="2">
    <citation type="submission" date="2010-04" db="EMBL/GenBank/DDBJ databases">
        <authorList>
            <person name="Buell R."/>
            <person name="Hamilton J."/>
            <person name="Hostetler J."/>
        </authorList>
    </citation>
    <scope>NUCLEOTIDE SEQUENCE [LARGE SCALE GENOMIC DNA]</scope>
    <source>
        <strain evidence="11">DAOM:BR144</strain>
    </source>
</reference>
<evidence type="ECO:0000256" key="7">
    <source>
        <dbReference type="SAM" id="MobiDB-lite"/>
    </source>
</evidence>
<organism evidence="10 11">
    <name type="scientific">Globisporangium ultimum (strain ATCC 200006 / CBS 805.95 / DAOM BR144)</name>
    <name type="common">Pythium ultimum</name>
    <dbReference type="NCBI Taxonomy" id="431595"/>
    <lineage>
        <taxon>Eukaryota</taxon>
        <taxon>Sar</taxon>
        <taxon>Stramenopiles</taxon>
        <taxon>Oomycota</taxon>
        <taxon>Peronosporomycetes</taxon>
        <taxon>Pythiales</taxon>
        <taxon>Pythiaceae</taxon>
        <taxon>Globisporangium</taxon>
    </lineage>
</organism>
<dbReference type="AlphaFoldDB" id="K3X4W9"/>
<evidence type="ECO:0000256" key="4">
    <source>
        <dbReference type="ARBA" id="ARBA00022989"/>
    </source>
</evidence>
<protein>
    <recommendedName>
        <fullName evidence="9">Major facilitator superfamily (MFS) profile domain-containing protein</fullName>
    </recommendedName>
</protein>
<evidence type="ECO:0000259" key="9">
    <source>
        <dbReference type="PROSITE" id="PS50850"/>
    </source>
</evidence>
<dbReference type="SUPFAM" id="SSF103473">
    <property type="entry name" value="MFS general substrate transporter"/>
    <property type="match status" value="1"/>
</dbReference>
<keyword evidence="4 8" id="KW-1133">Transmembrane helix</keyword>
<evidence type="ECO:0000256" key="2">
    <source>
        <dbReference type="ARBA" id="ARBA00022448"/>
    </source>
</evidence>
<dbReference type="Gene3D" id="1.20.1250.20">
    <property type="entry name" value="MFS general substrate transporter like domains"/>
    <property type="match status" value="2"/>
</dbReference>
<dbReference type="InterPro" id="IPR036259">
    <property type="entry name" value="MFS_trans_sf"/>
</dbReference>
<name>K3X4W9_GLOUD</name>
<feature type="transmembrane region" description="Helical" evidence="8">
    <location>
        <begin position="611"/>
        <end position="633"/>
    </location>
</feature>
<evidence type="ECO:0000313" key="11">
    <source>
        <dbReference type="Proteomes" id="UP000019132"/>
    </source>
</evidence>
<feature type="transmembrane region" description="Helical" evidence="8">
    <location>
        <begin position="498"/>
        <end position="518"/>
    </location>
</feature>
<dbReference type="PANTHER" id="PTHR23505:SF9">
    <property type="entry name" value="PROTEIN, PUTATIVE-RELATED"/>
    <property type="match status" value="1"/>
</dbReference>
<evidence type="ECO:0000256" key="6">
    <source>
        <dbReference type="ARBA" id="ARBA00024338"/>
    </source>
</evidence>
<sequence>MVSFPIQTGAEAPLTSARGAHTQLLTKDERKERYMAKTRAEASYLFKYLIVTQIVVYLEAGAIPCLLDQLSVSLGMNATQQGALGGVVYLALSAASPLCAFFLRRFNPQHVLGASLILNNIAVLMLAFTPTGYAFSANMMIVARALIGFTQAFPCVYTPLWVDEYAPREKVAGWMSYLQGSVPMGVMLGYFIGTVSNWVVPESFQLIETWRWPFVVQFIAMCPIMIAIFFVPKKHLIIRSDSDKSPTGSIASASDHSSNMASTSDVSDDNRPMEIAEELMLVAGDDEHRVDIAAPAPSPTPNPPPHSEGYLSTDRLLADDRNLRHTIAGGEIPLNGVTGFGGSSSSNIDDGMMRGALVSRSGLLRHEEEDVLLASASMYGGSSQRGLRQLVQNHQNHYSLNENDVGSSSFRRGVSSVRGSALLDASSFDVDADSPPTPTSVSIARLSPSSKAARPSNYGAFDTSLRSPNRSILEASILEEEFIEVYEQGSFSEGLYELAHIPIFCLLVAGLTSVYFVVTGVQYWSTIFMIKSLHASKYLVNGLFVIVAGTGPIFGVFYGGWLIDRYGGYIGVQQRAKSLGICMILGIIAFGISAVTTFFNDIYITAGFLWLLLFFGGSILPACTGIFISVVPAQHRALASSLSVMVFNLLGYSLSPYLTGLMMEWVLSHQNAPGSYFETCDEACAYRLGFRFCLVWSLWSFICIGSAWRLAKREAEDARQVLEFYTSKHVDEC</sequence>